<dbReference type="SMART" id="SM00478">
    <property type="entry name" value="ENDO3c"/>
    <property type="match status" value="1"/>
</dbReference>
<dbReference type="GO" id="GO:0035514">
    <property type="term" value="F:DNA demethylase activity"/>
    <property type="evidence" value="ECO:0007669"/>
    <property type="project" value="InterPro"/>
</dbReference>
<evidence type="ECO:0000259" key="9">
    <source>
        <dbReference type="SMART" id="SM00478"/>
    </source>
</evidence>
<keyword evidence="11" id="KW-1185">Reference proteome</keyword>
<evidence type="ECO:0000256" key="1">
    <source>
        <dbReference type="ARBA" id="ARBA00001966"/>
    </source>
</evidence>
<dbReference type="EMBL" id="PDCK01000041">
    <property type="protein sequence ID" value="PRQ42343.1"/>
    <property type="molecule type" value="Genomic_DNA"/>
</dbReference>
<dbReference type="GO" id="GO:0003677">
    <property type="term" value="F:DNA binding"/>
    <property type="evidence" value="ECO:0007669"/>
    <property type="project" value="UniProtKB-KW"/>
</dbReference>
<dbReference type="InterPro" id="IPR003265">
    <property type="entry name" value="HhH-GPD_domain"/>
</dbReference>
<evidence type="ECO:0000313" key="11">
    <source>
        <dbReference type="Proteomes" id="UP000238479"/>
    </source>
</evidence>
<reference evidence="10 11" key="1">
    <citation type="journal article" date="2018" name="Nat. Genet.">
        <title>The Rosa genome provides new insights in the design of modern roses.</title>
        <authorList>
            <person name="Bendahmane M."/>
        </authorList>
    </citation>
    <scope>NUCLEOTIDE SEQUENCE [LARGE SCALE GENOMIC DNA]</scope>
    <source>
        <strain evidence="11">cv. Old Blush</strain>
    </source>
</reference>
<evidence type="ECO:0000256" key="8">
    <source>
        <dbReference type="ARBA" id="ARBA00023242"/>
    </source>
</evidence>
<keyword evidence="5" id="KW-0408">Iron</keyword>
<comment type="subcellular location">
    <subcellularLocation>
        <location evidence="2">Nucleus</location>
    </subcellularLocation>
</comment>
<evidence type="ECO:0000313" key="10">
    <source>
        <dbReference type="EMBL" id="PRQ42343.1"/>
    </source>
</evidence>
<comment type="cofactor">
    <cofactor evidence="1">
        <name>[4Fe-4S] cluster</name>
        <dbReference type="ChEBI" id="CHEBI:49883"/>
    </cofactor>
</comment>
<dbReference type="CDD" id="cd00056">
    <property type="entry name" value="ENDO3c"/>
    <property type="match status" value="1"/>
</dbReference>
<dbReference type="InterPro" id="IPR003651">
    <property type="entry name" value="Endonuclease3_FeS-loop_motif"/>
</dbReference>
<sequence>MVATTKGKGRRQEKLEKLEHGELAHPWKLQLQNEVKEGDKHDPNSEFWDKERQFFEGRINLFLTRMRIVQGNRKFSQWDGSVMDSIVGVFLTQNVSDHLSSSAFISLAAAFPYQPSCNQELTYANSEPSCEQSRIVKIEELVEGGISKSSCEQSNDQTYCEDINSGSHKLVGSNMVFDKESFTQEATTTMKYENQKSSDCEMVLAKQVELQQNFEGQDYYVDMPSDKPDCSIDIITENSLSYFNEEKQRGKKLKVDAREINNEVAMVNGKPDWDYYRREIAKERKIRHMADSVDWQAVRQADVDDVAEAIKGRGQHRVIAHRIKKFLNDVNQDHKEINLEWLRWAPDKLARKYLTNIEGIGLKSVECVRLLALKQIAFPVDVNVGRIAIRLGWVPMQPLPEDVQIHVLEEMPVMDNIQKYLWPRLMKLTFEELYELHYQMITFGKVYCTKRKPNCHSCPMKNECKYYLSAYASSKYAALPKSMKKQGQKKTDVVICNNHLSSGYESENAASQSYLEDTTKLEYQIKDCEPIIEEPASPRPSLVEPEYVERDIEDLFLDDPFKEFVTRRPYMNTFRGSDISTLVPFMTPEEATFIPARRLKEVDRLRTKHSVYVIKDQGPLFKEVNQMEKVSQSPDQNRCSCKGSNDSSCDGEKTCFSCNSLSTQANTVQGTILIPCRTAMRGSFPLNGTYFQINEVFADHESSIRPINVHRDLLWDQTRRDVYFGTSTSAILKGSICVRAFNRETRRPEPLLERFHISTVKTAKKGKKKAEQKEDD</sequence>
<dbReference type="SMART" id="SM00525">
    <property type="entry name" value="FES"/>
    <property type="match status" value="1"/>
</dbReference>
<dbReference type="InterPro" id="IPR011257">
    <property type="entry name" value="DNA_glycosylase"/>
</dbReference>
<dbReference type="AlphaFoldDB" id="A0A2P6R7D1"/>
<dbReference type="OMA" id="AKTRRDY"/>
<dbReference type="GO" id="GO:0051539">
    <property type="term" value="F:4 iron, 4 sulfur cluster binding"/>
    <property type="evidence" value="ECO:0007669"/>
    <property type="project" value="InterPro"/>
</dbReference>
<dbReference type="InterPro" id="IPR028925">
    <property type="entry name" value="RRM_DME"/>
</dbReference>
<dbReference type="Gramene" id="PRQ42343">
    <property type="protein sequence ID" value="PRQ42343"/>
    <property type="gene ID" value="RchiOBHm_Chr3g0456611"/>
</dbReference>
<dbReference type="Pfam" id="PF15628">
    <property type="entry name" value="RRM_DME"/>
    <property type="match status" value="1"/>
</dbReference>
<dbReference type="GO" id="GO:0019104">
    <property type="term" value="F:DNA N-glycosylase activity"/>
    <property type="evidence" value="ECO:0007669"/>
    <property type="project" value="InterPro"/>
</dbReference>
<dbReference type="SUPFAM" id="SSF48150">
    <property type="entry name" value="DNA-glycosylase"/>
    <property type="match status" value="1"/>
</dbReference>
<comment type="similarity">
    <text evidence="3">Belongs to the DNA glycosylase family. DEMETER subfamily.</text>
</comment>
<accession>A0A2P6R7D1</accession>
<dbReference type="GO" id="GO:0046872">
    <property type="term" value="F:metal ion binding"/>
    <property type="evidence" value="ECO:0007669"/>
    <property type="project" value="UniProtKB-KW"/>
</dbReference>
<dbReference type="PANTHER" id="PTHR46213">
    <property type="entry name" value="TRANSCRIPTIONAL ACTIVATOR DEMETER"/>
    <property type="match status" value="1"/>
</dbReference>
<keyword evidence="4" id="KW-0479">Metal-binding</keyword>
<evidence type="ECO:0000256" key="6">
    <source>
        <dbReference type="ARBA" id="ARBA00023014"/>
    </source>
</evidence>
<dbReference type="Gene3D" id="1.10.340.30">
    <property type="entry name" value="Hypothetical protein, domain 2"/>
    <property type="match status" value="1"/>
</dbReference>
<dbReference type="GO" id="GO:0005634">
    <property type="term" value="C:nucleus"/>
    <property type="evidence" value="ECO:0007669"/>
    <property type="project" value="UniProtKB-SubCell"/>
</dbReference>
<dbReference type="Gene3D" id="1.10.1670.10">
    <property type="entry name" value="Helix-hairpin-Helix base-excision DNA repair enzymes (C-terminal)"/>
    <property type="match status" value="1"/>
</dbReference>
<evidence type="ECO:0000256" key="4">
    <source>
        <dbReference type="ARBA" id="ARBA00022723"/>
    </source>
</evidence>
<evidence type="ECO:0000256" key="2">
    <source>
        <dbReference type="ARBA" id="ARBA00004123"/>
    </source>
</evidence>
<comment type="caution">
    <text evidence="10">The sequence shown here is derived from an EMBL/GenBank/DDBJ whole genome shotgun (WGS) entry which is preliminary data.</text>
</comment>
<keyword evidence="6" id="KW-0411">Iron-sulfur</keyword>
<evidence type="ECO:0000256" key="7">
    <source>
        <dbReference type="ARBA" id="ARBA00023125"/>
    </source>
</evidence>
<dbReference type="GO" id="GO:0141166">
    <property type="term" value="P:chromosomal 5-methylcytosine DNA demethylation pathway"/>
    <property type="evidence" value="ECO:0007669"/>
    <property type="project" value="InterPro"/>
</dbReference>
<keyword evidence="8" id="KW-0539">Nucleus</keyword>
<gene>
    <name evidence="10" type="ORF">RchiOBHm_Chr3g0456611</name>
</gene>
<keyword evidence="7" id="KW-0238">DNA-binding</keyword>
<evidence type="ECO:0000256" key="3">
    <source>
        <dbReference type="ARBA" id="ARBA00005646"/>
    </source>
</evidence>
<dbReference type="PANTHER" id="PTHR46213:SF13">
    <property type="entry name" value="DEMETER-LIKE PROTEIN 2-RELATED"/>
    <property type="match status" value="1"/>
</dbReference>
<feature type="domain" description="HhH-GPD" evidence="9">
    <location>
        <begin position="283"/>
        <end position="431"/>
    </location>
</feature>
<dbReference type="InterPro" id="IPR023170">
    <property type="entry name" value="HhH_base_excis_C"/>
</dbReference>
<dbReference type="InterPro" id="IPR044811">
    <property type="entry name" value="DME/ROS1"/>
</dbReference>
<dbReference type="Proteomes" id="UP000238479">
    <property type="component" value="Chromosome 3"/>
</dbReference>
<protein>
    <submittedName>
        <fullName evidence="10">Putative DNA glycosylase, helix-turn-helix, base-excision DNA repair, demeter</fullName>
    </submittedName>
</protein>
<organism evidence="10 11">
    <name type="scientific">Rosa chinensis</name>
    <name type="common">China rose</name>
    <dbReference type="NCBI Taxonomy" id="74649"/>
    <lineage>
        <taxon>Eukaryota</taxon>
        <taxon>Viridiplantae</taxon>
        <taxon>Streptophyta</taxon>
        <taxon>Embryophyta</taxon>
        <taxon>Tracheophyta</taxon>
        <taxon>Spermatophyta</taxon>
        <taxon>Magnoliopsida</taxon>
        <taxon>eudicotyledons</taxon>
        <taxon>Gunneridae</taxon>
        <taxon>Pentapetalae</taxon>
        <taxon>rosids</taxon>
        <taxon>fabids</taxon>
        <taxon>Rosales</taxon>
        <taxon>Rosaceae</taxon>
        <taxon>Rosoideae</taxon>
        <taxon>Rosoideae incertae sedis</taxon>
        <taxon>Rosa</taxon>
    </lineage>
</organism>
<name>A0A2P6R7D1_ROSCH</name>
<proteinExistence type="inferred from homology"/>
<dbReference type="GO" id="GO:0006284">
    <property type="term" value="P:base-excision repair"/>
    <property type="evidence" value="ECO:0007669"/>
    <property type="project" value="InterPro"/>
</dbReference>
<evidence type="ECO:0000256" key="5">
    <source>
        <dbReference type="ARBA" id="ARBA00023004"/>
    </source>
</evidence>